<dbReference type="EMBL" id="JAGDFL010000030">
    <property type="protein sequence ID" value="KAG7400412.1"/>
    <property type="molecule type" value="Genomic_DNA"/>
</dbReference>
<evidence type="ECO:0000256" key="3">
    <source>
        <dbReference type="ARBA" id="ARBA00022692"/>
    </source>
</evidence>
<dbReference type="InterPro" id="IPR018488">
    <property type="entry name" value="cNMP-bd_CS"/>
</dbReference>
<dbReference type="InterPro" id="IPR050866">
    <property type="entry name" value="CNG_cation_channel"/>
</dbReference>
<dbReference type="OrthoDB" id="421226at2759"/>
<dbReference type="GO" id="GO:0005221">
    <property type="term" value="F:intracellularly cyclic nucleotide-activated monoatomic cation channel activity"/>
    <property type="evidence" value="ECO:0007669"/>
    <property type="project" value="InterPro"/>
</dbReference>
<feature type="transmembrane region" description="Helical" evidence="7">
    <location>
        <begin position="66"/>
        <end position="88"/>
    </location>
</feature>
<dbReference type="GO" id="GO:0016020">
    <property type="term" value="C:membrane"/>
    <property type="evidence" value="ECO:0007669"/>
    <property type="project" value="UniProtKB-SubCell"/>
</dbReference>
<dbReference type="PROSITE" id="PS50042">
    <property type="entry name" value="CNMP_BINDING_3"/>
    <property type="match status" value="1"/>
</dbReference>
<feature type="transmembrane region" description="Helical" evidence="7">
    <location>
        <begin position="186"/>
        <end position="209"/>
    </location>
</feature>
<dbReference type="PROSITE" id="PS00889">
    <property type="entry name" value="CNMP_BINDING_2"/>
    <property type="match status" value="1"/>
</dbReference>
<evidence type="ECO:0000256" key="4">
    <source>
        <dbReference type="ARBA" id="ARBA00022989"/>
    </source>
</evidence>
<keyword evidence="5" id="KW-0406">Ion transport</keyword>
<protein>
    <recommendedName>
        <fullName evidence="8">Cyclic nucleotide-binding domain-containing protein</fullName>
    </recommendedName>
</protein>
<evidence type="ECO:0000256" key="1">
    <source>
        <dbReference type="ARBA" id="ARBA00004141"/>
    </source>
</evidence>
<evidence type="ECO:0000256" key="5">
    <source>
        <dbReference type="ARBA" id="ARBA00023065"/>
    </source>
</evidence>
<comment type="subcellular location">
    <subcellularLocation>
        <location evidence="1">Membrane</location>
        <topology evidence="1">Multi-pass membrane protein</topology>
    </subcellularLocation>
</comment>
<evidence type="ECO:0000259" key="8">
    <source>
        <dbReference type="PROSITE" id="PS50042"/>
    </source>
</evidence>
<dbReference type="SMART" id="SM00100">
    <property type="entry name" value="cNMP"/>
    <property type="match status" value="1"/>
</dbReference>
<feature type="transmembrane region" description="Helical" evidence="7">
    <location>
        <begin position="260"/>
        <end position="283"/>
    </location>
</feature>
<name>A0A8T1X2E0_9STRA</name>
<keyword evidence="4 7" id="KW-1133">Transmembrane helix</keyword>
<dbReference type="InterPro" id="IPR000595">
    <property type="entry name" value="cNMP-bd_dom"/>
</dbReference>
<evidence type="ECO:0000256" key="7">
    <source>
        <dbReference type="SAM" id="Phobius"/>
    </source>
</evidence>
<proteinExistence type="predicted"/>
<comment type="caution">
    <text evidence="9">The sequence shown here is derived from an EMBL/GenBank/DDBJ whole genome shotgun (WGS) entry which is preliminary data.</text>
</comment>
<feature type="transmembrane region" description="Helical" evidence="7">
    <location>
        <begin position="34"/>
        <end position="54"/>
    </location>
</feature>
<dbReference type="InterPro" id="IPR005821">
    <property type="entry name" value="Ion_trans_dom"/>
</dbReference>
<dbReference type="AlphaFoldDB" id="A0A8T1X2E0"/>
<sequence>MLSRDGSGTFRGYMGELRNAFDPRSGLLKSWRQVLFGCLLYEAFLLPFAATFAAKAALPPSTPAFRAFYAAEALFCVDFYVKLNTLFYQAGNIYRDKRTARATYLKSLDFFLDVVAIIPLSLILPQSAARCCRVNAAIGVAAPDATCCPGWIEFHKILRARRVPGYLSNLDDVYAKRFRVLKLLKVLIATAFVAHIVACGRFAFGWNNIAGAETADVWLLPATLSDDSLSKQYVSTLFWSVGLLTGAFEGELPRRNAEYAFTLVVVLLGFILFIYTCATLLVLSKSESNQTVLAQARINQLRHLLTFHHVPESLQSQAVEYLKRHYTDAESNDREVVKLLCPSITKDVQVELLKDMVGRIPLFRGCNQQFIVALTSLLELTSFPAHVALFEAGDPGDYMYVVNSGVLHILVNGVKVRELRQGSFFGEVSVFSRRLRSATVVTTSYCTLYRLSRFHTERVLEGYPTYASQIAATIDEMVNERKGKGNL</sequence>
<organism evidence="9 10">
    <name type="scientific">Phytophthora boehmeriae</name>
    <dbReference type="NCBI Taxonomy" id="109152"/>
    <lineage>
        <taxon>Eukaryota</taxon>
        <taxon>Sar</taxon>
        <taxon>Stramenopiles</taxon>
        <taxon>Oomycota</taxon>
        <taxon>Peronosporomycetes</taxon>
        <taxon>Peronosporales</taxon>
        <taxon>Peronosporaceae</taxon>
        <taxon>Phytophthora</taxon>
    </lineage>
</organism>
<keyword evidence="3 7" id="KW-0812">Transmembrane</keyword>
<evidence type="ECO:0000313" key="9">
    <source>
        <dbReference type="EMBL" id="KAG7400412.1"/>
    </source>
</evidence>
<keyword evidence="2" id="KW-0813">Transport</keyword>
<evidence type="ECO:0000256" key="6">
    <source>
        <dbReference type="ARBA" id="ARBA00023136"/>
    </source>
</evidence>
<evidence type="ECO:0000313" key="10">
    <source>
        <dbReference type="Proteomes" id="UP000693981"/>
    </source>
</evidence>
<dbReference type="CDD" id="cd00038">
    <property type="entry name" value="CAP_ED"/>
    <property type="match status" value="1"/>
</dbReference>
<gene>
    <name evidence="9" type="ORF">PHYBOEH_005787</name>
</gene>
<dbReference type="Proteomes" id="UP000693981">
    <property type="component" value="Unassembled WGS sequence"/>
</dbReference>
<evidence type="ECO:0000256" key="2">
    <source>
        <dbReference type="ARBA" id="ARBA00022448"/>
    </source>
</evidence>
<reference evidence="9" key="1">
    <citation type="submission" date="2021-02" db="EMBL/GenBank/DDBJ databases">
        <authorList>
            <person name="Palmer J.M."/>
        </authorList>
    </citation>
    <scope>NUCLEOTIDE SEQUENCE</scope>
    <source>
        <strain evidence="9">SCRP23</strain>
    </source>
</reference>
<dbReference type="GO" id="GO:0044877">
    <property type="term" value="F:protein-containing complex binding"/>
    <property type="evidence" value="ECO:0007669"/>
    <property type="project" value="TreeGrafter"/>
</dbReference>
<dbReference type="Pfam" id="PF00027">
    <property type="entry name" value="cNMP_binding"/>
    <property type="match status" value="1"/>
</dbReference>
<accession>A0A8T1X2E0</accession>
<dbReference type="PANTHER" id="PTHR45638">
    <property type="entry name" value="CYCLIC NUCLEOTIDE-GATED CATION CHANNEL SUBUNIT A"/>
    <property type="match status" value="1"/>
</dbReference>
<keyword evidence="10" id="KW-1185">Reference proteome</keyword>
<feature type="domain" description="Cyclic nucleotide-binding" evidence="8">
    <location>
        <begin position="362"/>
        <end position="460"/>
    </location>
</feature>
<dbReference type="PANTHER" id="PTHR45638:SF11">
    <property type="entry name" value="CYCLIC NUCLEOTIDE-GATED CATION CHANNEL SUBUNIT A"/>
    <property type="match status" value="1"/>
</dbReference>
<keyword evidence="6 7" id="KW-0472">Membrane</keyword>
<dbReference type="Pfam" id="PF00520">
    <property type="entry name" value="Ion_trans"/>
    <property type="match status" value="1"/>
</dbReference>